<dbReference type="Proteomes" id="UP000501690">
    <property type="component" value="Linkage Group LG10"/>
</dbReference>
<reference evidence="3 4" key="1">
    <citation type="submission" date="2019-04" db="EMBL/GenBank/DDBJ databases">
        <title>An improved genome assembly and genetic linkage map for asparagus bean, Vigna unguiculata ssp. sesquipedialis.</title>
        <authorList>
            <person name="Xia Q."/>
            <person name="Zhang R."/>
            <person name="Dong Y."/>
        </authorList>
    </citation>
    <scope>NUCLEOTIDE SEQUENCE [LARGE SCALE GENOMIC DNA]</scope>
    <source>
        <tissue evidence="3">Leaf</tissue>
    </source>
</reference>
<dbReference type="GO" id="GO:0008023">
    <property type="term" value="C:transcription elongation factor complex"/>
    <property type="evidence" value="ECO:0007669"/>
    <property type="project" value="TreeGrafter"/>
</dbReference>
<gene>
    <name evidence="3" type="ORF">DEO72_LG10g1619</name>
</gene>
<dbReference type="PANTHER" id="PTHR10145:SF6">
    <property type="entry name" value="TRANSCRIPTION ELONGATION FACTOR SPT6"/>
    <property type="match status" value="1"/>
</dbReference>
<proteinExistence type="predicted"/>
<dbReference type="GO" id="GO:0140673">
    <property type="term" value="P:transcription elongation-coupled chromatin remodeling"/>
    <property type="evidence" value="ECO:0007669"/>
    <property type="project" value="InterPro"/>
</dbReference>
<organism evidence="3 4">
    <name type="scientific">Vigna unguiculata</name>
    <name type="common">Cowpea</name>
    <dbReference type="NCBI Taxonomy" id="3917"/>
    <lineage>
        <taxon>Eukaryota</taxon>
        <taxon>Viridiplantae</taxon>
        <taxon>Streptophyta</taxon>
        <taxon>Embryophyta</taxon>
        <taxon>Tracheophyta</taxon>
        <taxon>Spermatophyta</taxon>
        <taxon>Magnoliopsida</taxon>
        <taxon>eudicotyledons</taxon>
        <taxon>Gunneridae</taxon>
        <taxon>Pentapetalae</taxon>
        <taxon>rosids</taxon>
        <taxon>fabids</taxon>
        <taxon>Fabales</taxon>
        <taxon>Fabaceae</taxon>
        <taxon>Papilionoideae</taxon>
        <taxon>50 kb inversion clade</taxon>
        <taxon>NPAAA clade</taxon>
        <taxon>indigoferoid/millettioid clade</taxon>
        <taxon>Phaseoleae</taxon>
        <taxon>Vigna</taxon>
    </lineage>
</organism>
<dbReference type="Pfam" id="PF14632">
    <property type="entry name" value="SPT6_acidic"/>
    <property type="match status" value="1"/>
</dbReference>
<dbReference type="PANTHER" id="PTHR10145">
    <property type="entry name" value="TRANSCRIPTION ELONGATION FACTOR SPT6"/>
    <property type="match status" value="1"/>
</dbReference>
<keyword evidence="3" id="KW-0648">Protein biosynthesis</keyword>
<feature type="compositionally biased region" description="Basic and acidic residues" evidence="1">
    <location>
        <begin position="15"/>
        <end position="24"/>
    </location>
</feature>
<dbReference type="GO" id="GO:0003746">
    <property type="term" value="F:translation elongation factor activity"/>
    <property type="evidence" value="ECO:0007669"/>
    <property type="project" value="UniProtKB-KW"/>
</dbReference>
<evidence type="ECO:0000259" key="2">
    <source>
        <dbReference type="Pfam" id="PF14632"/>
    </source>
</evidence>
<feature type="compositionally biased region" description="Polar residues" evidence="1">
    <location>
        <begin position="1"/>
        <end position="10"/>
    </location>
</feature>
<keyword evidence="4" id="KW-1185">Reference proteome</keyword>
<name>A0A4D6NCY4_VIGUN</name>
<evidence type="ECO:0000313" key="4">
    <source>
        <dbReference type="Proteomes" id="UP000501690"/>
    </source>
</evidence>
<dbReference type="GO" id="GO:0042393">
    <property type="term" value="F:histone binding"/>
    <property type="evidence" value="ECO:0007669"/>
    <property type="project" value="TreeGrafter"/>
</dbReference>
<dbReference type="EMBL" id="CP039354">
    <property type="protein sequence ID" value="QCE10389.1"/>
    <property type="molecule type" value="Genomic_DNA"/>
</dbReference>
<feature type="domain" description="Spt6 acidic N-terminal" evidence="2">
    <location>
        <begin position="15"/>
        <end position="96"/>
    </location>
</feature>
<dbReference type="InterPro" id="IPR017072">
    <property type="entry name" value="TF_Spt6"/>
</dbReference>
<accession>A0A4D6NCY4</accession>
<feature type="compositionally biased region" description="Acidic residues" evidence="1">
    <location>
        <begin position="124"/>
        <end position="138"/>
    </location>
</feature>
<dbReference type="GO" id="GO:0031491">
    <property type="term" value="F:nucleosome binding"/>
    <property type="evidence" value="ECO:0007669"/>
    <property type="project" value="TreeGrafter"/>
</dbReference>
<dbReference type="GO" id="GO:0034728">
    <property type="term" value="P:nucleosome organization"/>
    <property type="evidence" value="ECO:0007669"/>
    <property type="project" value="TreeGrafter"/>
</dbReference>
<evidence type="ECO:0000256" key="1">
    <source>
        <dbReference type="SAM" id="MobiDB-lite"/>
    </source>
</evidence>
<protein>
    <submittedName>
        <fullName evidence="3">Transcription elongation factor SPT6</fullName>
    </submittedName>
</protein>
<evidence type="ECO:0000313" key="3">
    <source>
        <dbReference type="EMBL" id="QCE10389.1"/>
    </source>
</evidence>
<sequence length="175" mass="20387">MAISFRSSSIMAIPDEERQDKYENDEFIADDIEDEEEQDEEEKANTDDERQKKKKRKNKEEYVLDEDDYELREDNNINIRPSKESQRFKRLKKDRTDTEEESSGMSDKDEFVCGYKGAPLQDSAEGEEQGEEEEDADTSTDLSSEFGNYFCNSGLTKVVLHGPFFQVECNLLFQN</sequence>
<dbReference type="InterPro" id="IPR028083">
    <property type="entry name" value="Spt6_acidic_N_dom"/>
</dbReference>
<dbReference type="AlphaFoldDB" id="A0A4D6NCY4"/>
<feature type="region of interest" description="Disordered" evidence="1">
    <location>
        <begin position="1"/>
        <end position="143"/>
    </location>
</feature>
<keyword evidence="3" id="KW-0251">Elongation factor</keyword>
<feature type="compositionally biased region" description="Acidic residues" evidence="1">
    <location>
        <begin position="25"/>
        <end position="42"/>
    </location>
</feature>